<feature type="region of interest" description="Disordered" evidence="1">
    <location>
        <begin position="1"/>
        <end position="27"/>
    </location>
</feature>
<feature type="domain" description="DUF1266" evidence="2">
    <location>
        <begin position="214"/>
        <end position="413"/>
    </location>
</feature>
<evidence type="ECO:0000313" key="4">
    <source>
        <dbReference type="Proteomes" id="UP001230426"/>
    </source>
</evidence>
<dbReference type="RefSeq" id="WP_306871282.1">
    <property type="nucleotide sequence ID" value="NZ_JAUSRB010000002.1"/>
</dbReference>
<evidence type="ECO:0000256" key="1">
    <source>
        <dbReference type="SAM" id="MobiDB-lite"/>
    </source>
</evidence>
<organism evidence="3 4">
    <name type="scientific">Streptosporangium brasiliense</name>
    <dbReference type="NCBI Taxonomy" id="47480"/>
    <lineage>
        <taxon>Bacteria</taxon>
        <taxon>Bacillati</taxon>
        <taxon>Actinomycetota</taxon>
        <taxon>Actinomycetes</taxon>
        <taxon>Streptosporangiales</taxon>
        <taxon>Streptosporangiaceae</taxon>
        <taxon>Streptosporangium</taxon>
    </lineage>
</organism>
<sequence>MLTGDEMHEEILPSLQDPQDGSPWRAPAAREQRLYELCREDEAGDDRAGYEYLRSVAAEGLYRPVSLEAAADERGRRPVTLAALDDGRRVVLTYTVGVLPRPHPEVVYEFVTLGGLAAIWPDGVEILAVNAETPCAQWILADEEEREIWGELHEELFRPDELCDRVETRRTGAPADEAMLRGLACGAHLCYSNGDAWNTLHWHGAGYSNEVERLAESWNVFTRDDWHSTQERLLTCEVSPWVWDFVLGTRVRLAHGSGGERVDPVAWRDLVETSIRRQAEEGTDPDELDGFVARLRGLVGEVTRYEARFRADGLLPPDGYVRSVAAWDLGRATMMARWGRGARYATEQEMHAAIERAGKSVQSVYGSWAEFSAGYVLGRCLHFDEDTFGEWYTTVLQAHRALMSDPESPWAAITLH</sequence>
<name>A0ABT9RGL9_9ACTN</name>
<proteinExistence type="predicted"/>
<dbReference type="Pfam" id="PF06889">
    <property type="entry name" value="DUF1266"/>
    <property type="match status" value="1"/>
</dbReference>
<accession>A0ABT9RGL9</accession>
<dbReference type="EMBL" id="JAUSRB010000002">
    <property type="protein sequence ID" value="MDP9868422.1"/>
    <property type="molecule type" value="Genomic_DNA"/>
</dbReference>
<dbReference type="Proteomes" id="UP001230426">
    <property type="component" value="Unassembled WGS sequence"/>
</dbReference>
<protein>
    <recommendedName>
        <fullName evidence="2">DUF1266 domain-containing protein</fullName>
    </recommendedName>
</protein>
<reference evidence="3 4" key="1">
    <citation type="submission" date="2023-07" db="EMBL/GenBank/DDBJ databases">
        <title>Sequencing the genomes of 1000 actinobacteria strains.</title>
        <authorList>
            <person name="Klenk H.-P."/>
        </authorList>
    </citation>
    <scope>NUCLEOTIDE SEQUENCE [LARGE SCALE GENOMIC DNA]</scope>
    <source>
        <strain evidence="3 4">DSM 44109</strain>
    </source>
</reference>
<evidence type="ECO:0000259" key="2">
    <source>
        <dbReference type="Pfam" id="PF06889"/>
    </source>
</evidence>
<evidence type="ECO:0000313" key="3">
    <source>
        <dbReference type="EMBL" id="MDP9868422.1"/>
    </source>
</evidence>
<comment type="caution">
    <text evidence="3">The sequence shown here is derived from an EMBL/GenBank/DDBJ whole genome shotgun (WGS) entry which is preliminary data.</text>
</comment>
<keyword evidence="4" id="KW-1185">Reference proteome</keyword>
<dbReference type="InterPro" id="IPR009677">
    <property type="entry name" value="DUF1266"/>
</dbReference>
<feature type="compositionally biased region" description="Basic and acidic residues" evidence="1">
    <location>
        <begin position="1"/>
        <end position="11"/>
    </location>
</feature>
<gene>
    <name evidence="3" type="ORF">J2S55_007688</name>
</gene>